<dbReference type="AlphaFoldDB" id="A0A075US74"/>
<dbReference type="HOGENOM" id="CLU_1623700_0_0_11"/>
<keyword evidence="2" id="KW-1185">Reference proteome</keyword>
<dbReference type="SUPFAM" id="SSF55781">
    <property type="entry name" value="GAF domain-like"/>
    <property type="match status" value="1"/>
</dbReference>
<dbReference type="STRING" id="208439.AJAP_11960"/>
<sequence>MGALRSRWMDPDLDALSELARAFVEKDLLGGLAVHVRDLRTVQAVAIAQMDERGRAGRTLASTELCRVLLETQLTMAEGPCWDSMHSRESLGPVRCGSGYPRWPRFDRYAGEAGVTAVTAIPVRTQNAKAGVLMHARRRNRKLRDLASDIAEGDGPEELNPPR</sequence>
<dbReference type="Proteomes" id="UP000028492">
    <property type="component" value="Chromosome"/>
</dbReference>
<organism evidence="1 2">
    <name type="scientific">Amycolatopsis japonica</name>
    <dbReference type="NCBI Taxonomy" id="208439"/>
    <lineage>
        <taxon>Bacteria</taxon>
        <taxon>Bacillati</taxon>
        <taxon>Actinomycetota</taxon>
        <taxon>Actinomycetes</taxon>
        <taxon>Pseudonocardiales</taxon>
        <taxon>Pseudonocardiaceae</taxon>
        <taxon>Amycolatopsis</taxon>
        <taxon>Amycolatopsis japonica group</taxon>
    </lineage>
</organism>
<proteinExistence type="predicted"/>
<name>A0A075US74_9PSEU</name>
<protein>
    <recommendedName>
        <fullName evidence="3">GAF domain-containing protein</fullName>
    </recommendedName>
</protein>
<accession>A0A075US74</accession>
<evidence type="ECO:0008006" key="3">
    <source>
        <dbReference type="Google" id="ProtNLM"/>
    </source>
</evidence>
<dbReference type="EMBL" id="CP008953">
    <property type="protein sequence ID" value="AIG75276.1"/>
    <property type="molecule type" value="Genomic_DNA"/>
</dbReference>
<dbReference type="KEGG" id="aja:AJAP_11960"/>
<gene>
    <name evidence="1" type="ORF">AJAP_11960</name>
</gene>
<evidence type="ECO:0000313" key="1">
    <source>
        <dbReference type="EMBL" id="AIG75276.1"/>
    </source>
</evidence>
<reference evidence="1 2" key="1">
    <citation type="journal article" date="2014" name="J. Biotechnol.">
        <title>Complete genome sequence of the actinobacterium Amycolatopsis japonica MG417-CF17(T) (=DSM 44213T) producing (S,S)-N,N'-ethylenediaminedisuccinic acid.</title>
        <authorList>
            <person name="Stegmann E."/>
            <person name="Albersmeier A."/>
            <person name="Spohn M."/>
            <person name="Gert H."/>
            <person name="Weber T."/>
            <person name="Wohlleben W."/>
            <person name="Kalinowski J."/>
            <person name="Ruckert C."/>
        </authorList>
    </citation>
    <scope>NUCLEOTIDE SEQUENCE [LARGE SCALE GENOMIC DNA]</scope>
    <source>
        <strain evidence="2">MG417-CF17 (DSM 44213)</strain>
    </source>
</reference>
<evidence type="ECO:0000313" key="2">
    <source>
        <dbReference type="Proteomes" id="UP000028492"/>
    </source>
</evidence>